<dbReference type="FunFam" id="1.10.630.10:FF:000011">
    <property type="entry name" value="Cytochrome P450 83B1"/>
    <property type="match status" value="1"/>
</dbReference>
<keyword evidence="4 8" id="KW-0479">Metal-binding</keyword>
<dbReference type="PANTHER" id="PTHR47955">
    <property type="entry name" value="CYTOCHROME P450 FAMILY 71 PROTEIN"/>
    <property type="match status" value="1"/>
</dbReference>
<feature type="binding site" description="axial binding residue" evidence="8">
    <location>
        <position position="459"/>
    </location>
    <ligand>
        <name>heme</name>
        <dbReference type="ChEBI" id="CHEBI:30413"/>
    </ligand>
    <ligandPart>
        <name>Fe</name>
        <dbReference type="ChEBI" id="CHEBI:18248"/>
    </ligandPart>
</feature>
<dbReference type="EMBL" id="JAGGNH010000004">
    <property type="protein sequence ID" value="KAJ0974857.1"/>
    <property type="molecule type" value="Genomic_DNA"/>
</dbReference>
<proteinExistence type="inferred from homology"/>
<sequence length="517" mass="59422">MGDLLFFFFSKYSNGEEMAKKELMFELLKHSWLLIILSILLLLLLSSRRRRNLPPGPWQLPILGNIHQLDPLAHRSLLHLAEKHGPLMHLQLGRIPAIIVSSPDIASEILKTLDLAFSSRPSLPPSAVKFWYGGRLAKYDEHWRQVTKLCMLEIFSMRRVQSFRRVREDEVDVLIQTIRQSSSSLVNLSKMFVFITNNITSREVFGKRFTYDGECNWSPDHDIFKEIIQLLSEFTAKHLLPSLEWLRKNSSFKEKLEKSFERMDQLFEREIERHCSNGDGDDSGERDFLSVLLKHHVDPNLGFSFTRDDIKAIMQMIFFGGSDTTSSILEWGISELIKNPRVMKKAQDEVRGVVGNKGKVEESDLQQLQYLKLVINETLRLHPPAPLLIPRECREECNVQGYKIPVGTMVIVNAWAIMRDPKLWENPEDFIPERFNGVAINYRGQDFQFIPFGAGRRICPGMQLGIAVVEITLANVLYHFNWELPAGTDMDMTESLAVILHKKSPLILKATPRIALG</sequence>
<dbReference type="OrthoDB" id="1470350at2759"/>
<evidence type="ECO:0000256" key="5">
    <source>
        <dbReference type="ARBA" id="ARBA00023002"/>
    </source>
</evidence>
<gene>
    <name evidence="10" type="ORF">J5N97_016822</name>
</gene>
<evidence type="ECO:0000256" key="3">
    <source>
        <dbReference type="ARBA" id="ARBA00022617"/>
    </source>
</evidence>
<keyword evidence="7 9" id="KW-0503">Monooxygenase</keyword>
<keyword evidence="3 8" id="KW-0349">Heme</keyword>
<dbReference type="Pfam" id="PF00067">
    <property type="entry name" value="p450"/>
    <property type="match status" value="1"/>
</dbReference>
<dbReference type="PROSITE" id="PS00086">
    <property type="entry name" value="CYTOCHROME_P450"/>
    <property type="match status" value="1"/>
</dbReference>
<evidence type="ECO:0008006" key="12">
    <source>
        <dbReference type="Google" id="ProtNLM"/>
    </source>
</evidence>
<dbReference type="CDD" id="cd11072">
    <property type="entry name" value="CYP71-like"/>
    <property type="match status" value="1"/>
</dbReference>
<evidence type="ECO:0000256" key="1">
    <source>
        <dbReference type="ARBA" id="ARBA00001971"/>
    </source>
</evidence>
<dbReference type="GO" id="GO:0005506">
    <property type="term" value="F:iron ion binding"/>
    <property type="evidence" value="ECO:0007669"/>
    <property type="project" value="InterPro"/>
</dbReference>
<evidence type="ECO:0000256" key="6">
    <source>
        <dbReference type="ARBA" id="ARBA00023004"/>
    </source>
</evidence>
<dbReference type="InterPro" id="IPR017972">
    <property type="entry name" value="Cyt_P450_CS"/>
</dbReference>
<keyword evidence="11" id="KW-1185">Reference proteome</keyword>
<dbReference type="PRINTS" id="PR00385">
    <property type="entry name" value="P450"/>
</dbReference>
<dbReference type="PANTHER" id="PTHR47955:SF19">
    <property type="entry name" value="CYTOCHROME P450 71A9-LIKE ISOFORM X1"/>
    <property type="match status" value="1"/>
</dbReference>
<dbReference type="SUPFAM" id="SSF48264">
    <property type="entry name" value="Cytochrome P450"/>
    <property type="match status" value="1"/>
</dbReference>
<reference evidence="10" key="2">
    <citation type="journal article" date="2022" name="Hortic Res">
        <title>The genome of Dioscorea zingiberensis sheds light on the biosynthesis, origin and evolution of the medicinally important diosgenin saponins.</title>
        <authorList>
            <person name="Li Y."/>
            <person name="Tan C."/>
            <person name="Li Z."/>
            <person name="Guo J."/>
            <person name="Li S."/>
            <person name="Chen X."/>
            <person name="Wang C."/>
            <person name="Dai X."/>
            <person name="Yang H."/>
            <person name="Song W."/>
            <person name="Hou L."/>
            <person name="Xu J."/>
            <person name="Tong Z."/>
            <person name="Xu A."/>
            <person name="Yuan X."/>
            <person name="Wang W."/>
            <person name="Yang Q."/>
            <person name="Chen L."/>
            <person name="Sun Z."/>
            <person name="Wang K."/>
            <person name="Pan B."/>
            <person name="Chen J."/>
            <person name="Bao Y."/>
            <person name="Liu F."/>
            <person name="Qi X."/>
            <person name="Gang D.R."/>
            <person name="Wen J."/>
            <person name="Li J."/>
        </authorList>
    </citation>
    <scope>NUCLEOTIDE SEQUENCE</scope>
    <source>
        <strain evidence="10">Dzin_1.0</strain>
    </source>
</reference>
<comment type="similarity">
    <text evidence="2 9">Belongs to the cytochrome P450 family.</text>
</comment>
<dbReference type="InterPro" id="IPR002401">
    <property type="entry name" value="Cyt_P450_E_grp-I"/>
</dbReference>
<keyword evidence="6 8" id="KW-0408">Iron</keyword>
<name>A0A9D5CKN4_9LILI</name>
<protein>
    <recommendedName>
        <fullName evidence="12">Cytochrome P450</fullName>
    </recommendedName>
</protein>
<reference evidence="10" key="1">
    <citation type="submission" date="2021-03" db="EMBL/GenBank/DDBJ databases">
        <authorList>
            <person name="Li Z."/>
            <person name="Yang C."/>
        </authorList>
    </citation>
    <scope>NUCLEOTIDE SEQUENCE</scope>
    <source>
        <strain evidence="10">Dzin_1.0</strain>
        <tissue evidence="10">Leaf</tissue>
    </source>
</reference>
<evidence type="ECO:0000313" key="11">
    <source>
        <dbReference type="Proteomes" id="UP001085076"/>
    </source>
</evidence>
<dbReference type="Proteomes" id="UP001085076">
    <property type="component" value="Miscellaneous, Linkage group lg04"/>
</dbReference>
<dbReference type="GO" id="GO:0004497">
    <property type="term" value="F:monooxygenase activity"/>
    <property type="evidence" value="ECO:0007669"/>
    <property type="project" value="UniProtKB-KW"/>
</dbReference>
<comment type="cofactor">
    <cofactor evidence="1 8">
        <name>heme</name>
        <dbReference type="ChEBI" id="CHEBI:30413"/>
    </cofactor>
</comment>
<dbReference type="GO" id="GO:0020037">
    <property type="term" value="F:heme binding"/>
    <property type="evidence" value="ECO:0007669"/>
    <property type="project" value="InterPro"/>
</dbReference>
<dbReference type="GO" id="GO:0016705">
    <property type="term" value="F:oxidoreductase activity, acting on paired donors, with incorporation or reduction of molecular oxygen"/>
    <property type="evidence" value="ECO:0007669"/>
    <property type="project" value="InterPro"/>
</dbReference>
<evidence type="ECO:0000313" key="10">
    <source>
        <dbReference type="EMBL" id="KAJ0974857.1"/>
    </source>
</evidence>
<dbReference type="Gene3D" id="1.10.630.10">
    <property type="entry name" value="Cytochrome P450"/>
    <property type="match status" value="1"/>
</dbReference>
<dbReference type="InterPro" id="IPR036396">
    <property type="entry name" value="Cyt_P450_sf"/>
</dbReference>
<comment type="caution">
    <text evidence="10">The sequence shown here is derived from an EMBL/GenBank/DDBJ whole genome shotgun (WGS) entry which is preliminary data.</text>
</comment>
<evidence type="ECO:0000256" key="8">
    <source>
        <dbReference type="PIRSR" id="PIRSR602401-1"/>
    </source>
</evidence>
<dbReference type="InterPro" id="IPR001128">
    <property type="entry name" value="Cyt_P450"/>
</dbReference>
<evidence type="ECO:0000256" key="9">
    <source>
        <dbReference type="RuleBase" id="RU000461"/>
    </source>
</evidence>
<accession>A0A9D5CKN4</accession>
<evidence type="ECO:0000256" key="4">
    <source>
        <dbReference type="ARBA" id="ARBA00022723"/>
    </source>
</evidence>
<keyword evidence="5 9" id="KW-0560">Oxidoreductase</keyword>
<evidence type="ECO:0000256" key="7">
    <source>
        <dbReference type="ARBA" id="ARBA00023033"/>
    </source>
</evidence>
<organism evidence="10 11">
    <name type="scientific">Dioscorea zingiberensis</name>
    <dbReference type="NCBI Taxonomy" id="325984"/>
    <lineage>
        <taxon>Eukaryota</taxon>
        <taxon>Viridiplantae</taxon>
        <taxon>Streptophyta</taxon>
        <taxon>Embryophyta</taxon>
        <taxon>Tracheophyta</taxon>
        <taxon>Spermatophyta</taxon>
        <taxon>Magnoliopsida</taxon>
        <taxon>Liliopsida</taxon>
        <taxon>Dioscoreales</taxon>
        <taxon>Dioscoreaceae</taxon>
        <taxon>Dioscorea</taxon>
    </lineage>
</organism>
<evidence type="ECO:0000256" key="2">
    <source>
        <dbReference type="ARBA" id="ARBA00010617"/>
    </source>
</evidence>
<dbReference type="AlphaFoldDB" id="A0A9D5CKN4"/>
<dbReference type="PRINTS" id="PR00463">
    <property type="entry name" value="EP450I"/>
</dbReference>